<evidence type="ECO:0000256" key="2">
    <source>
        <dbReference type="PIRSR" id="PIRSR605754-1"/>
    </source>
</evidence>
<feature type="transmembrane region" description="Helical" evidence="4">
    <location>
        <begin position="269"/>
        <end position="289"/>
    </location>
</feature>
<sequence>MTIDTPTKPIKGESRKQQQGIRSLIVPIVLVLLGVMIVLYPVVATQWNNVRQMNVAEQYTSLSKEIPPEQRAAALDEAQAYNAQNTTGPVFDPWLARVSEDNRAYQEYLGILGNGERVPMATILIPKITVKLPLFHGSDEWVLQHGAGHLFGSSMPVGGPSTHAVITGHTGITNATLFDNLINVKEGDSIYLKVYEETLKYQVNEIRVVLPEETSGLDVVPGKDLITLITCTPYGINSHRLLVTAERVPIDAAEAAKVEDEATAIVWQWWMWIAIAVAALALLFLLWWLRGILGRRKRDEQDDEEAPLAQLDGSSDTFIDQTDDQGPSNPGEPTVSK</sequence>
<dbReference type="EMBL" id="CP033896">
    <property type="protein sequence ID" value="AZA14565.1"/>
    <property type="molecule type" value="Genomic_DNA"/>
</dbReference>
<dbReference type="KEGG" id="ccho:CCHOA_10935"/>
<dbReference type="NCBIfam" id="TIGR01076">
    <property type="entry name" value="sortase_fam"/>
    <property type="match status" value="1"/>
</dbReference>
<feature type="active site" description="Proton donor/acceptor" evidence="2">
    <location>
        <position position="169"/>
    </location>
</feature>
<evidence type="ECO:0000313" key="5">
    <source>
        <dbReference type="EMBL" id="AZA14565.1"/>
    </source>
</evidence>
<feature type="transmembrane region" description="Helical" evidence="4">
    <location>
        <begin position="21"/>
        <end position="43"/>
    </location>
</feature>
<feature type="compositionally biased region" description="Polar residues" evidence="3">
    <location>
        <begin position="312"/>
        <end position="328"/>
    </location>
</feature>
<feature type="region of interest" description="Disordered" evidence="3">
    <location>
        <begin position="298"/>
        <end position="337"/>
    </location>
</feature>
<reference evidence="5 6" key="1">
    <citation type="submission" date="2018-11" db="EMBL/GenBank/DDBJ databases">
        <authorList>
            <person name="Kleinhagauer T."/>
            <person name="Glaeser S.P."/>
            <person name="Spergser J."/>
            <person name="Ruckert C."/>
            <person name="Kaempfer P."/>
            <person name="Busse H.-J."/>
        </authorList>
    </citation>
    <scope>NUCLEOTIDE SEQUENCE [LARGE SCALE GENOMIC DNA]</scope>
    <source>
        <strain evidence="5 6">200CH</strain>
    </source>
</reference>
<dbReference type="Proteomes" id="UP000269019">
    <property type="component" value="Chromosome"/>
</dbReference>
<dbReference type="InterPro" id="IPR042002">
    <property type="entry name" value="Sortase_C"/>
</dbReference>
<gene>
    <name evidence="5" type="ORF">CCHOA_10935</name>
</gene>
<accession>A0A3G6J8W8</accession>
<keyword evidence="4" id="KW-0472">Membrane</keyword>
<dbReference type="NCBIfam" id="NF033745">
    <property type="entry name" value="class_C_sortase"/>
    <property type="match status" value="1"/>
</dbReference>
<feature type="active site" description="Acyl-thioester intermediate" evidence="2">
    <location>
        <position position="231"/>
    </location>
</feature>
<keyword evidence="1" id="KW-0378">Hydrolase</keyword>
<dbReference type="InterPro" id="IPR023365">
    <property type="entry name" value="Sortase_dom-sf"/>
</dbReference>
<proteinExistence type="predicted"/>
<dbReference type="CDD" id="cd05827">
    <property type="entry name" value="Sortase_C"/>
    <property type="match status" value="1"/>
</dbReference>
<name>A0A3G6J8W8_9CORY</name>
<keyword evidence="4" id="KW-0812">Transmembrane</keyword>
<dbReference type="Pfam" id="PF04203">
    <property type="entry name" value="Sortase"/>
    <property type="match status" value="1"/>
</dbReference>
<dbReference type="AlphaFoldDB" id="A0A3G6J8W8"/>
<dbReference type="RefSeq" id="WP_245992133.1">
    <property type="nucleotide sequence ID" value="NZ_CP033896.1"/>
</dbReference>
<evidence type="ECO:0000256" key="3">
    <source>
        <dbReference type="SAM" id="MobiDB-lite"/>
    </source>
</evidence>
<evidence type="ECO:0000313" key="6">
    <source>
        <dbReference type="Proteomes" id="UP000269019"/>
    </source>
</evidence>
<dbReference type="GO" id="GO:0016787">
    <property type="term" value="F:hydrolase activity"/>
    <property type="evidence" value="ECO:0007669"/>
    <property type="project" value="UniProtKB-KW"/>
</dbReference>
<organism evidence="5 6">
    <name type="scientific">Corynebacterium choanae</name>
    <dbReference type="NCBI Taxonomy" id="1862358"/>
    <lineage>
        <taxon>Bacteria</taxon>
        <taxon>Bacillati</taxon>
        <taxon>Actinomycetota</taxon>
        <taxon>Actinomycetes</taxon>
        <taxon>Mycobacteriales</taxon>
        <taxon>Corynebacteriaceae</taxon>
        <taxon>Corynebacterium</taxon>
    </lineage>
</organism>
<evidence type="ECO:0000256" key="1">
    <source>
        <dbReference type="ARBA" id="ARBA00022801"/>
    </source>
</evidence>
<dbReference type="Gene3D" id="2.40.260.10">
    <property type="entry name" value="Sortase"/>
    <property type="match status" value="1"/>
</dbReference>
<keyword evidence="6" id="KW-1185">Reference proteome</keyword>
<dbReference type="InterPro" id="IPR005754">
    <property type="entry name" value="Sortase"/>
</dbReference>
<keyword evidence="4" id="KW-1133">Transmembrane helix</keyword>
<evidence type="ECO:0000256" key="4">
    <source>
        <dbReference type="SAM" id="Phobius"/>
    </source>
</evidence>
<protein>
    <submittedName>
        <fullName evidence="5">Sortase family protein</fullName>
    </submittedName>
</protein>
<dbReference type="SUPFAM" id="SSF63817">
    <property type="entry name" value="Sortase"/>
    <property type="match status" value="1"/>
</dbReference>